<proteinExistence type="predicted"/>
<dbReference type="AlphaFoldDB" id="L2GU25"/>
<accession>L2GU25</accession>
<dbReference type="VEuPathDB" id="MicrosporidiaDB:VCUG_01698"/>
<dbReference type="InParanoid" id="L2GU25"/>
<dbReference type="EMBL" id="GL877432">
    <property type="protein sequence ID" value="ELA46798.1"/>
    <property type="molecule type" value="Genomic_DNA"/>
</dbReference>
<dbReference type="GeneID" id="19879572"/>
<keyword evidence="2" id="KW-1185">Reference proteome</keyword>
<dbReference type="HOGENOM" id="CLU_2051428_0_0_1"/>
<gene>
    <name evidence="1" type="ORF">VCUG_01698</name>
</gene>
<reference evidence="2" key="1">
    <citation type="submission" date="2011-03" db="EMBL/GenBank/DDBJ databases">
        <title>The genome sequence of Vavraia culicis strain floridensis.</title>
        <authorList>
            <consortium name="The Broad Institute Genome Sequencing Platform"/>
            <person name="Cuomo C."/>
            <person name="Becnel J."/>
            <person name="Sanscrainte N."/>
            <person name="Young S.K."/>
            <person name="Zeng Q."/>
            <person name="Gargeya S."/>
            <person name="Fitzgerald M."/>
            <person name="Haas B."/>
            <person name="Abouelleil A."/>
            <person name="Alvarado L."/>
            <person name="Arachchi H.M."/>
            <person name="Berlin A."/>
            <person name="Chapman S.B."/>
            <person name="Gearin G."/>
            <person name="Goldberg J."/>
            <person name="Griggs A."/>
            <person name="Gujja S."/>
            <person name="Hansen M."/>
            <person name="Heiman D."/>
            <person name="Howarth C."/>
            <person name="Larimer J."/>
            <person name="Lui A."/>
            <person name="MacDonald P.J.P."/>
            <person name="McCowen C."/>
            <person name="Montmayeur A."/>
            <person name="Murphy C."/>
            <person name="Neiman D."/>
            <person name="Pearson M."/>
            <person name="Priest M."/>
            <person name="Roberts A."/>
            <person name="Saif S."/>
            <person name="Shea T."/>
            <person name="Sisk P."/>
            <person name="Stolte C."/>
            <person name="Sykes S."/>
            <person name="Wortman J."/>
            <person name="Nusbaum C."/>
            <person name="Birren B."/>
        </authorList>
    </citation>
    <scope>NUCLEOTIDE SEQUENCE [LARGE SCALE GENOMIC DNA]</scope>
    <source>
        <strain evidence="2">floridensis</strain>
    </source>
</reference>
<dbReference type="Proteomes" id="UP000011081">
    <property type="component" value="Unassembled WGS sequence"/>
</dbReference>
<name>L2GU25_VAVCU</name>
<protein>
    <submittedName>
        <fullName evidence="1">Uncharacterized protein</fullName>
    </submittedName>
</protein>
<evidence type="ECO:0000313" key="1">
    <source>
        <dbReference type="EMBL" id="ELA46798.1"/>
    </source>
</evidence>
<evidence type="ECO:0000313" key="2">
    <source>
        <dbReference type="Proteomes" id="UP000011081"/>
    </source>
</evidence>
<organism evidence="1 2">
    <name type="scientific">Vavraia culicis (isolate floridensis)</name>
    <name type="common">Microsporidian parasite</name>
    <dbReference type="NCBI Taxonomy" id="948595"/>
    <lineage>
        <taxon>Eukaryota</taxon>
        <taxon>Fungi</taxon>
        <taxon>Fungi incertae sedis</taxon>
        <taxon>Microsporidia</taxon>
        <taxon>Pleistophoridae</taxon>
        <taxon>Vavraia</taxon>
    </lineage>
</organism>
<sequence length="120" mass="13895">MNAFGLILRSCCSLFCQGTRAPIGSYFVDAMLRIDEEMLRILRSFTGCFHSCDKTYHYVLFLFMSRIDLIMSNSHFNAHEHCSQTCHKKRHSSVRGTSTVFDCLSFQTRPLLRTRLPNGY</sequence>
<dbReference type="RefSeq" id="XP_008074715.1">
    <property type="nucleotide sequence ID" value="XM_008076524.1"/>
</dbReference>